<dbReference type="PROSITE" id="PS51419">
    <property type="entry name" value="RAB"/>
    <property type="match status" value="1"/>
</dbReference>
<dbReference type="OrthoDB" id="18798at2759"/>
<dbReference type="Proteomes" id="UP000708208">
    <property type="component" value="Unassembled WGS sequence"/>
</dbReference>
<feature type="region of interest" description="Disordered" evidence="2">
    <location>
        <begin position="257"/>
        <end position="281"/>
    </location>
</feature>
<gene>
    <name evidence="3" type="ORF">AFUS01_LOCUS43532</name>
</gene>
<evidence type="ECO:0000313" key="4">
    <source>
        <dbReference type="Proteomes" id="UP000708208"/>
    </source>
</evidence>
<feature type="compositionally biased region" description="Polar residues" evidence="2">
    <location>
        <begin position="128"/>
        <end position="152"/>
    </location>
</feature>
<keyword evidence="1" id="KW-0378">Hydrolase</keyword>
<dbReference type="EMBL" id="CAJVCH010570074">
    <property type="protein sequence ID" value="CAG7833980.1"/>
    <property type="molecule type" value="Genomic_DNA"/>
</dbReference>
<protein>
    <submittedName>
        <fullName evidence="3">Uncharacterized protein</fullName>
    </submittedName>
</protein>
<name>A0A8J2LHZ7_9HEXA</name>
<feature type="region of interest" description="Disordered" evidence="2">
    <location>
        <begin position="128"/>
        <end position="161"/>
    </location>
</feature>
<dbReference type="SMART" id="SM00173">
    <property type="entry name" value="RAS"/>
    <property type="match status" value="1"/>
</dbReference>
<comment type="caution">
    <text evidence="3">The sequence shown here is derived from an EMBL/GenBank/DDBJ whole genome shotgun (WGS) entry which is preliminary data.</text>
</comment>
<dbReference type="PROSITE" id="PS51421">
    <property type="entry name" value="RAS"/>
    <property type="match status" value="1"/>
</dbReference>
<proteinExistence type="predicted"/>
<evidence type="ECO:0000256" key="2">
    <source>
        <dbReference type="SAM" id="MobiDB-lite"/>
    </source>
</evidence>
<keyword evidence="4" id="KW-1185">Reference proteome</keyword>
<dbReference type="InterPro" id="IPR051065">
    <property type="entry name" value="Ras-related_GTPase"/>
</dbReference>
<dbReference type="GO" id="GO:0003924">
    <property type="term" value="F:GTPase activity"/>
    <property type="evidence" value="ECO:0007669"/>
    <property type="project" value="InterPro"/>
</dbReference>
<dbReference type="AlphaFoldDB" id="A0A8J2LHZ7"/>
<dbReference type="SMART" id="SM00175">
    <property type="entry name" value="RAB"/>
    <property type="match status" value="1"/>
</dbReference>
<organism evidence="3 4">
    <name type="scientific">Allacma fusca</name>
    <dbReference type="NCBI Taxonomy" id="39272"/>
    <lineage>
        <taxon>Eukaryota</taxon>
        <taxon>Metazoa</taxon>
        <taxon>Ecdysozoa</taxon>
        <taxon>Arthropoda</taxon>
        <taxon>Hexapoda</taxon>
        <taxon>Collembola</taxon>
        <taxon>Symphypleona</taxon>
        <taxon>Sminthuridae</taxon>
        <taxon>Allacma</taxon>
    </lineage>
</organism>
<evidence type="ECO:0000256" key="1">
    <source>
        <dbReference type="ARBA" id="ARBA00022801"/>
    </source>
</evidence>
<reference evidence="3" key="1">
    <citation type="submission" date="2021-06" db="EMBL/GenBank/DDBJ databases">
        <authorList>
            <person name="Hodson N. C."/>
            <person name="Mongue J. A."/>
            <person name="Jaron S. K."/>
        </authorList>
    </citation>
    <scope>NUCLEOTIDE SEQUENCE</scope>
</reference>
<sequence>MKTSEEKGGSGQSSGSNPKIRIAVIGQHDVGKSALTVRYLTRRYIGEYKSNADLLYRQTLTVTHGSSLDIEIVDISTKEINGFSKNEPTFPMEEMQRADAFIVVYSITDRNSFTFAIQTLSSIASYQQQQMPNLSHPNQPASQSAQNGQQQPHSPPPTKSSSIVLLANKNDLEHMRTVEKVEGLSLAMQYGCHFNEISVAENSPELYQSFHTIISNFSNQNQTTSKRKFSVSKMLGNLRIGRTSPCQQVLSQASIVDTSMTTDSSTERSPSSNPAETKGSSCNNTCTTTKVCCQTKNSADSNHLHNHISSSICHIKSKIVEFHSIKKRHNSPPICSL</sequence>
<feature type="compositionally biased region" description="Polar residues" evidence="2">
    <location>
        <begin position="257"/>
        <end position="275"/>
    </location>
</feature>
<dbReference type="GO" id="GO:0005525">
    <property type="term" value="F:GTP binding"/>
    <property type="evidence" value="ECO:0007669"/>
    <property type="project" value="InterPro"/>
</dbReference>
<dbReference type="Pfam" id="PF00071">
    <property type="entry name" value="Ras"/>
    <property type="match status" value="2"/>
</dbReference>
<evidence type="ECO:0000313" key="3">
    <source>
        <dbReference type="EMBL" id="CAG7833980.1"/>
    </source>
</evidence>
<dbReference type="PANTHER" id="PTHR45704">
    <property type="entry name" value="RAS-LIKE FAMILY MEMBER 11"/>
    <property type="match status" value="1"/>
</dbReference>
<dbReference type="InterPro" id="IPR001806">
    <property type="entry name" value="Small_GTPase"/>
</dbReference>
<accession>A0A8J2LHZ7</accession>